<dbReference type="EMBL" id="KZ805302">
    <property type="protein sequence ID" value="PVI07800.1"/>
    <property type="molecule type" value="Genomic_DNA"/>
</dbReference>
<gene>
    <name evidence="1" type="ORF">DM02DRAFT_233044</name>
</gene>
<reference evidence="1 2" key="1">
    <citation type="journal article" date="2018" name="Sci. Rep.">
        <title>Comparative genomics provides insights into the lifestyle and reveals functional heterogeneity of dark septate endophytic fungi.</title>
        <authorList>
            <person name="Knapp D.G."/>
            <person name="Nemeth J.B."/>
            <person name="Barry K."/>
            <person name="Hainaut M."/>
            <person name="Henrissat B."/>
            <person name="Johnson J."/>
            <person name="Kuo A."/>
            <person name="Lim J.H.P."/>
            <person name="Lipzen A."/>
            <person name="Nolan M."/>
            <person name="Ohm R.A."/>
            <person name="Tamas L."/>
            <person name="Grigoriev I.V."/>
            <person name="Spatafora J.W."/>
            <person name="Nagy L.G."/>
            <person name="Kovacs G.M."/>
        </authorList>
    </citation>
    <scope>NUCLEOTIDE SEQUENCE [LARGE SCALE GENOMIC DNA]</scope>
    <source>
        <strain evidence="1 2">DSE2036</strain>
    </source>
</reference>
<dbReference type="Proteomes" id="UP000244855">
    <property type="component" value="Unassembled WGS sequence"/>
</dbReference>
<name>A0A2V1EEE0_9PLEO</name>
<proteinExistence type="predicted"/>
<keyword evidence="2" id="KW-1185">Reference proteome</keyword>
<organism evidence="1 2">
    <name type="scientific">Periconia macrospinosa</name>
    <dbReference type="NCBI Taxonomy" id="97972"/>
    <lineage>
        <taxon>Eukaryota</taxon>
        <taxon>Fungi</taxon>
        <taxon>Dikarya</taxon>
        <taxon>Ascomycota</taxon>
        <taxon>Pezizomycotina</taxon>
        <taxon>Dothideomycetes</taxon>
        <taxon>Pleosporomycetidae</taxon>
        <taxon>Pleosporales</taxon>
        <taxon>Massarineae</taxon>
        <taxon>Periconiaceae</taxon>
        <taxon>Periconia</taxon>
    </lineage>
</organism>
<evidence type="ECO:0000313" key="2">
    <source>
        <dbReference type="Proteomes" id="UP000244855"/>
    </source>
</evidence>
<protein>
    <submittedName>
        <fullName evidence="1">Uncharacterized protein</fullName>
    </submittedName>
</protein>
<sequence>MPTSHGTTPPIQTRKQRALAVPLHHQTNAMHGTASHSHRIWLPQPGSQSVLCSWCQRVEYELFSLRGKRKRERSVEMKASPVLQPYCRSLPASSHHQLVSSNVGSWLLRSSHVHFCIRILDICSIHAIYSAPDSKFNSTLSPYNACETPVLYMILTPVGTRIPRTITCPSPVPTAGESLPGAKNSHWLQSITLAFQVSRGVERSDEERQRE</sequence>
<evidence type="ECO:0000313" key="1">
    <source>
        <dbReference type="EMBL" id="PVI07800.1"/>
    </source>
</evidence>
<accession>A0A2V1EEE0</accession>
<dbReference type="AlphaFoldDB" id="A0A2V1EEE0"/>